<evidence type="ECO:0000313" key="2">
    <source>
        <dbReference type="Proteomes" id="UP000692954"/>
    </source>
</evidence>
<organism evidence="1 2">
    <name type="scientific">Paramecium sonneborni</name>
    <dbReference type="NCBI Taxonomy" id="65129"/>
    <lineage>
        <taxon>Eukaryota</taxon>
        <taxon>Sar</taxon>
        <taxon>Alveolata</taxon>
        <taxon>Ciliophora</taxon>
        <taxon>Intramacronucleata</taxon>
        <taxon>Oligohymenophorea</taxon>
        <taxon>Peniculida</taxon>
        <taxon>Parameciidae</taxon>
        <taxon>Paramecium</taxon>
    </lineage>
</organism>
<accession>A0A8S1MDK1</accession>
<gene>
    <name evidence="1" type="ORF">PSON_ATCC_30995.1.T0320230</name>
</gene>
<comment type="caution">
    <text evidence="1">The sequence shown here is derived from an EMBL/GenBank/DDBJ whole genome shotgun (WGS) entry which is preliminary data.</text>
</comment>
<evidence type="ECO:0000313" key="1">
    <source>
        <dbReference type="EMBL" id="CAD8074696.1"/>
    </source>
</evidence>
<name>A0A8S1MDK1_9CILI</name>
<dbReference type="AlphaFoldDB" id="A0A8S1MDK1"/>
<reference evidence="1" key="1">
    <citation type="submission" date="2021-01" db="EMBL/GenBank/DDBJ databases">
        <authorList>
            <consortium name="Genoscope - CEA"/>
            <person name="William W."/>
        </authorList>
    </citation>
    <scope>NUCLEOTIDE SEQUENCE</scope>
</reference>
<sequence length="42" mass="5049">MEQKKLQKKKERKTKQSLICINNFFSFILITNQQVEVPLLLK</sequence>
<protein>
    <submittedName>
        <fullName evidence="1">Uncharacterized protein</fullName>
    </submittedName>
</protein>
<dbReference type="Proteomes" id="UP000692954">
    <property type="component" value="Unassembled WGS sequence"/>
</dbReference>
<proteinExistence type="predicted"/>
<keyword evidence="2" id="KW-1185">Reference proteome</keyword>
<dbReference type="EMBL" id="CAJJDN010000032">
    <property type="protein sequence ID" value="CAD8074696.1"/>
    <property type="molecule type" value="Genomic_DNA"/>
</dbReference>